<keyword evidence="2" id="KW-1185">Reference proteome</keyword>
<evidence type="ECO:0000313" key="1">
    <source>
        <dbReference type="EMBL" id="GAA0611405.1"/>
    </source>
</evidence>
<dbReference type="EMBL" id="BAAADE010000008">
    <property type="protein sequence ID" value="GAA0611405.1"/>
    <property type="molecule type" value="Genomic_DNA"/>
</dbReference>
<protein>
    <submittedName>
        <fullName evidence="1">Uncharacterized protein</fullName>
    </submittedName>
</protein>
<evidence type="ECO:0000313" key="2">
    <source>
        <dbReference type="Proteomes" id="UP001424441"/>
    </source>
</evidence>
<reference evidence="2" key="1">
    <citation type="journal article" date="2019" name="Int. J. Syst. Evol. Microbiol.">
        <title>The Global Catalogue of Microorganisms (GCM) 10K type strain sequencing project: providing services to taxonomists for standard genome sequencing and annotation.</title>
        <authorList>
            <consortium name="The Broad Institute Genomics Platform"/>
            <consortium name="The Broad Institute Genome Sequencing Center for Infectious Disease"/>
            <person name="Wu L."/>
            <person name="Ma J."/>
        </authorList>
    </citation>
    <scope>NUCLEOTIDE SEQUENCE [LARGE SCALE GENOMIC DNA]</scope>
    <source>
        <strain evidence="2">JCM 15115</strain>
    </source>
</reference>
<proteinExistence type="predicted"/>
<sequence length="64" mass="6832">MLKSFSVVVQAANASTAAKAKLTFNISSSTVTGKNSITYLHFKISCPHLLKKQAIKGYAQSGIM</sequence>
<organism evidence="1 2">
    <name type="scientific">Paenochrobactrum glaciei</name>
    <dbReference type="NCBI Taxonomy" id="486407"/>
    <lineage>
        <taxon>Bacteria</taxon>
        <taxon>Pseudomonadati</taxon>
        <taxon>Pseudomonadota</taxon>
        <taxon>Alphaproteobacteria</taxon>
        <taxon>Hyphomicrobiales</taxon>
        <taxon>Brucellaceae</taxon>
        <taxon>Paenochrobactrum</taxon>
    </lineage>
</organism>
<dbReference type="Proteomes" id="UP001424441">
    <property type="component" value="Unassembled WGS sequence"/>
</dbReference>
<comment type="caution">
    <text evidence="1">The sequence shown here is derived from an EMBL/GenBank/DDBJ whole genome shotgun (WGS) entry which is preliminary data.</text>
</comment>
<name>A0ABP3RJ52_9HYPH</name>
<gene>
    <name evidence="1" type="ORF">GCM10008943_28680</name>
</gene>
<accession>A0ABP3RJ52</accession>